<comment type="similarity">
    <text evidence="2 8">Belongs to the 4-toluene sulfonate uptake permease (TSUP) (TC 2.A.102) family.</text>
</comment>
<feature type="transmembrane region" description="Helical" evidence="8">
    <location>
        <begin position="174"/>
        <end position="191"/>
    </location>
</feature>
<dbReference type="RefSeq" id="WP_264599842.1">
    <property type="nucleotide sequence ID" value="NZ_JAOQNS010000001.1"/>
</dbReference>
<dbReference type="Pfam" id="PF01925">
    <property type="entry name" value="TauE"/>
    <property type="match status" value="1"/>
</dbReference>
<evidence type="ECO:0000256" key="4">
    <source>
        <dbReference type="ARBA" id="ARBA00022475"/>
    </source>
</evidence>
<feature type="transmembrane region" description="Helical" evidence="8">
    <location>
        <begin position="233"/>
        <end position="252"/>
    </location>
</feature>
<feature type="transmembrane region" description="Helical" evidence="8">
    <location>
        <begin position="136"/>
        <end position="162"/>
    </location>
</feature>
<evidence type="ECO:0000313" key="9">
    <source>
        <dbReference type="EMBL" id="MCW2306181.1"/>
    </source>
</evidence>
<keyword evidence="7 8" id="KW-0472">Membrane</keyword>
<evidence type="ECO:0000256" key="3">
    <source>
        <dbReference type="ARBA" id="ARBA00022448"/>
    </source>
</evidence>
<protein>
    <recommendedName>
        <fullName evidence="8">Probable membrane transporter protein</fullName>
    </recommendedName>
</protein>
<evidence type="ECO:0000256" key="2">
    <source>
        <dbReference type="ARBA" id="ARBA00009142"/>
    </source>
</evidence>
<dbReference type="InterPro" id="IPR052017">
    <property type="entry name" value="TSUP"/>
</dbReference>
<keyword evidence="6 8" id="KW-1133">Transmembrane helix</keyword>
<keyword evidence="3" id="KW-0813">Transport</keyword>
<feature type="transmembrane region" description="Helical" evidence="8">
    <location>
        <begin position="103"/>
        <end position="124"/>
    </location>
</feature>
<feature type="transmembrane region" description="Helical" evidence="8">
    <location>
        <begin position="79"/>
        <end position="97"/>
    </location>
</feature>
<feature type="transmembrane region" description="Helical" evidence="8">
    <location>
        <begin position="12"/>
        <end position="38"/>
    </location>
</feature>
<feature type="transmembrane region" description="Helical" evidence="8">
    <location>
        <begin position="50"/>
        <end position="67"/>
    </location>
</feature>
<evidence type="ECO:0000313" key="10">
    <source>
        <dbReference type="Proteomes" id="UP001209755"/>
    </source>
</evidence>
<gene>
    <name evidence="9" type="ORF">M2319_000497</name>
</gene>
<name>A0ABT3H780_9HYPH</name>
<sequence length="253" mass="27099">MLSWTALITEPAMLVLMGVAFVTALVRGFSGFGAGMLFMPLAGALFDPKLAIVMIWMIDSVPAFPILFPALKKCVWREIIPMAIAAFVGVPIGMYLLKTADPVPVRWTISLLTLVLAAALWSGWRYRVRPNMPTTLGVGFSSGFLGGFAAIPGPPVLMFWMSGPASASVARANIIAYFGILMVLNGANLFAQGFITLESLQRSLILAPIYLAGVLIGNRMFGLASEATFRRIAYALIIVFALLGLPVLDSVLG</sequence>
<dbReference type="PANTHER" id="PTHR30269:SF37">
    <property type="entry name" value="MEMBRANE TRANSPORTER PROTEIN"/>
    <property type="match status" value="1"/>
</dbReference>
<dbReference type="InterPro" id="IPR002781">
    <property type="entry name" value="TM_pro_TauE-like"/>
</dbReference>
<evidence type="ECO:0000256" key="7">
    <source>
        <dbReference type="ARBA" id="ARBA00023136"/>
    </source>
</evidence>
<comment type="caution">
    <text evidence="9">The sequence shown here is derived from an EMBL/GenBank/DDBJ whole genome shotgun (WGS) entry which is preliminary data.</text>
</comment>
<reference evidence="10" key="1">
    <citation type="submission" date="2023-07" db="EMBL/GenBank/DDBJ databases">
        <title>Genome sequencing of Purple Non-Sulfur Bacteria from various extreme environments.</title>
        <authorList>
            <person name="Mayer M."/>
        </authorList>
    </citation>
    <scope>NUCLEOTIDE SEQUENCE [LARGE SCALE GENOMIC DNA]</scope>
    <source>
        <strain evidence="10">DSM 17935</strain>
    </source>
</reference>
<organism evidence="9 10">
    <name type="scientific">Rhodobium gokarnense</name>
    <dbReference type="NCBI Taxonomy" id="364296"/>
    <lineage>
        <taxon>Bacteria</taxon>
        <taxon>Pseudomonadati</taxon>
        <taxon>Pseudomonadota</taxon>
        <taxon>Alphaproteobacteria</taxon>
        <taxon>Hyphomicrobiales</taxon>
        <taxon>Rhodobiaceae</taxon>
        <taxon>Rhodobium</taxon>
    </lineage>
</organism>
<evidence type="ECO:0000256" key="8">
    <source>
        <dbReference type="RuleBase" id="RU363041"/>
    </source>
</evidence>
<keyword evidence="10" id="KW-1185">Reference proteome</keyword>
<evidence type="ECO:0000256" key="5">
    <source>
        <dbReference type="ARBA" id="ARBA00022692"/>
    </source>
</evidence>
<dbReference type="PANTHER" id="PTHR30269">
    <property type="entry name" value="TRANSMEMBRANE PROTEIN YFCA"/>
    <property type="match status" value="1"/>
</dbReference>
<keyword evidence="4 8" id="KW-1003">Cell membrane</keyword>
<comment type="subcellular location">
    <subcellularLocation>
        <location evidence="1 8">Cell membrane</location>
        <topology evidence="1 8">Multi-pass membrane protein</topology>
    </subcellularLocation>
</comment>
<proteinExistence type="inferred from homology"/>
<feature type="transmembrane region" description="Helical" evidence="8">
    <location>
        <begin position="203"/>
        <end position="221"/>
    </location>
</feature>
<dbReference type="EMBL" id="JAOQNS010000001">
    <property type="protein sequence ID" value="MCW2306181.1"/>
    <property type="molecule type" value="Genomic_DNA"/>
</dbReference>
<accession>A0ABT3H780</accession>
<evidence type="ECO:0000256" key="1">
    <source>
        <dbReference type="ARBA" id="ARBA00004651"/>
    </source>
</evidence>
<evidence type="ECO:0000256" key="6">
    <source>
        <dbReference type="ARBA" id="ARBA00022989"/>
    </source>
</evidence>
<dbReference type="Proteomes" id="UP001209755">
    <property type="component" value="Unassembled WGS sequence"/>
</dbReference>
<keyword evidence="5 8" id="KW-0812">Transmembrane</keyword>